<evidence type="ECO:0000313" key="3">
    <source>
        <dbReference type="Proteomes" id="UP001172082"/>
    </source>
</evidence>
<organism evidence="2 3">
    <name type="scientific">Splendidivirga corallicola</name>
    <dbReference type="NCBI Taxonomy" id="3051826"/>
    <lineage>
        <taxon>Bacteria</taxon>
        <taxon>Pseudomonadati</taxon>
        <taxon>Bacteroidota</taxon>
        <taxon>Cytophagia</taxon>
        <taxon>Cytophagales</taxon>
        <taxon>Splendidivirgaceae</taxon>
        <taxon>Splendidivirga</taxon>
    </lineage>
</organism>
<sequence>MTLLSRTEEMLLLMVCKLQDEAYGMQIRNEVKEVTGKLYSIGGIYVPLDRLVAKGFLKMEDVEASEDRMGRPRRRFTITAEGLSVLRETRQMELAMWDLPDTILKKMKLV</sequence>
<gene>
    <name evidence="2" type="ORF">QQ008_29220</name>
</gene>
<dbReference type="EMBL" id="JAUJEA010000019">
    <property type="protein sequence ID" value="MDN5205500.1"/>
    <property type="molecule type" value="Genomic_DNA"/>
</dbReference>
<feature type="domain" description="Transcription regulator PadR N-terminal" evidence="1">
    <location>
        <begin position="13"/>
        <end position="87"/>
    </location>
</feature>
<dbReference type="SUPFAM" id="SSF46785">
    <property type="entry name" value="Winged helix' DNA-binding domain"/>
    <property type="match status" value="1"/>
</dbReference>
<dbReference type="InterPro" id="IPR036390">
    <property type="entry name" value="WH_DNA-bd_sf"/>
</dbReference>
<dbReference type="Proteomes" id="UP001172082">
    <property type="component" value="Unassembled WGS sequence"/>
</dbReference>
<comment type="caution">
    <text evidence="2">The sequence shown here is derived from an EMBL/GenBank/DDBJ whole genome shotgun (WGS) entry which is preliminary data.</text>
</comment>
<dbReference type="InterPro" id="IPR036388">
    <property type="entry name" value="WH-like_DNA-bd_sf"/>
</dbReference>
<dbReference type="Pfam" id="PF03551">
    <property type="entry name" value="PadR"/>
    <property type="match status" value="1"/>
</dbReference>
<dbReference type="Gene3D" id="1.10.10.10">
    <property type="entry name" value="Winged helix-like DNA-binding domain superfamily/Winged helix DNA-binding domain"/>
    <property type="match status" value="1"/>
</dbReference>
<dbReference type="RefSeq" id="WP_346755522.1">
    <property type="nucleotide sequence ID" value="NZ_JAUJEA010000019.1"/>
</dbReference>
<proteinExistence type="predicted"/>
<evidence type="ECO:0000259" key="1">
    <source>
        <dbReference type="Pfam" id="PF03551"/>
    </source>
</evidence>
<dbReference type="InterPro" id="IPR005149">
    <property type="entry name" value="Tscrpt_reg_PadR_N"/>
</dbReference>
<evidence type="ECO:0000313" key="2">
    <source>
        <dbReference type="EMBL" id="MDN5205500.1"/>
    </source>
</evidence>
<accession>A0ABT8L1L2</accession>
<name>A0ABT8L1L2_9BACT</name>
<protein>
    <submittedName>
        <fullName evidence="2">PadR family transcriptional regulator</fullName>
    </submittedName>
</protein>
<reference evidence="2" key="1">
    <citation type="submission" date="2023-06" db="EMBL/GenBank/DDBJ databases">
        <title>Genomic of Parafulvivirga corallium.</title>
        <authorList>
            <person name="Wang G."/>
        </authorList>
    </citation>
    <scope>NUCLEOTIDE SEQUENCE</scope>
    <source>
        <strain evidence="2">BMA10</strain>
    </source>
</reference>
<keyword evidence="3" id="KW-1185">Reference proteome</keyword>